<evidence type="ECO:0000256" key="1">
    <source>
        <dbReference type="SAM" id="MobiDB-lite"/>
    </source>
</evidence>
<name>A0AA38LWW7_9TREE</name>
<comment type="caution">
    <text evidence="2">The sequence shown here is derived from an EMBL/GenBank/DDBJ whole genome shotgun (WGS) entry which is preliminary data.</text>
</comment>
<feature type="compositionally biased region" description="Low complexity" evidence="1">
    <location>
        <begin position="140"/>
        <end position="152"/>
    </location>
</feature>
<evidence type="ECO:0000313" key="3">
    <source>
        <dbReference type="Proteomes" id="UP001164286"/>
    </source>
</evidence>
<proteinExistence type="predicted"/>
<feature type="region of interest" description="Disordered" evidence="1">
    <location>
        <begin position="1"/>
        <end position="93"/>
    </location>
</feature>
<protein>
    <submittedName>
        <fullName evidence="2">Uncharacterized protein</fullName>
    </submittedName>
</protein>
<dbReference type="Proteomes" id="UP001164286">
    <property type="component" value="Unassembled WGS sequence"/>
</dbReference>
<reference evidence="2" key="1">
    <citation type="journal article" date="2022" name="G3 (Bethesda)">
        <title>High quality genome of the basidiomycete yeast Dioszegia hungarica PDD-24b-2 isolated from cloud water.</title>
        <authorList>
            <person name="Jarrige D."/>
            <person name="Haridas S."/>
            <person name="Bleykasten-Grosshans C."/>
            <person name="Joly M."/>
            <person name="Nadalig T."/>
            <person name="Sancelme M."/>
            <person name="Vuilleumier S."/>
            <person name="Grigoriev I.V."/>
            <person name="Amato P."/>
            <person name="Bringel F."/>
        </authorList>
    </citation>
    <scope>NUCLEOTIDE SEQUENCE</scope>
    <source>
        <strain evidence="2">PDD-24b-2</strain>
    </source>
</reference>
<accession>A0AA38LWW7</accession>
<feature type="compositionally biased region" description="Polar residues" evidence="1">
    <location>
        <begin position="125"/>
        <end position="139"/>
    </location>
</feature>
<feature type="region of interest" description="Disordered" evidence="1">
    <location>
        <begin position="109"/>
        <end position="170"/>
    </location>
</feature>
<feature type="region of interest" description="Disordered" evidence="1">
    <location>
        <begin position="206"/>
        <end position="227"/>
    </location>
</feature>
<gene>
    <name evidence="2" type="ORF">MKK02DRAFT_31145</name>
</gene>
<feature type="compositionally biased region" description="Polar residues" evidence="1">
    <location>
        <begin position="153"/>
        <end position="169"/>
    </location>
</feature>
<organism evidence="2 3">
    <name type="scientific">Dioszegia hungarica</name>
    <dbReference type="NCBI Taxonomy" id="4972"/>
    <lineage>
        <taxon>Eukaryota</taxon>
        <taxon>Fungi</taxon>
        <taxon>Dikarya</taxon>
        <taxon>Basidiomycota</taxon>
        <taxon>Agaricomycotina</taxon>
        <taxon>Tremellomycetes</taxon>
        <taxon>Tremellales</taxon>
        <taxon>Bulleribasidiaceae</taxon>
        <taxon>Dioszegia</taxon>
    </lineage>
</organism>
<dbReference type="GeneID" id="77727428"/>
<sequence length="543" mass="58705">MTDFATTTSPSSVFLKRPDTPAQTTEEDGYWSPGWSPEDRRRLNLIQSGDSVPSLSDTDPYRPATYRSTDVAPSQEETEYVHDHTTSVPSWVREAVDSRSLKEYFDPLKEYSSSDDSRGEDSYSVHPSTNTPDDQLGYTSSSSSLSKCPASSYAYSQKTTNRPSGSNLPKLSEISDELYCHPNYTARSAEGVAIATAMSWGPSFTEDSDLDLSRPASSPPSDLLTPLPLFSGVPSRPSSAGDTYTVPTDVAYSFYDPSACTSQFPSRSDIIYPKSRRAVRSSDLCSQTRAKRESRRKRAYLAAVKLSMAKIGWRQTSEEESFSWAHSQSLDRYQTGAPETSAYPTTSRRQSGPGADSLQPRPLFSSAPRDVSYSYASASASSTQSMSRTGEPDPQLRSGVQSVYGRCSSAIGTAVTGRFTAAFRSRHATTDAIAAQIPYSYYDGAKMASPLSEYTGRTGTKGLFSSAFSRCSALASKYSCSNIATAISYKSTAPFKGYYRATAVDVDAGTGREGLAARSGGGSAYDESGTFEGGPAPTYNYYA</sequence>
<dbReference type="EMBL" id="JAKWFO010000002">
    <property type="protein sequence ID" value="KAI9638835.1"/>
    <property type="molecule type" value="Genomic_DNA"/>
</dbReference>
<feature type="region of interest" description="Disordered" evidence="1">
    <location>
        <begin position="378"/>
        <end position="399"/>
    </location>
</feature>
<feature type="region of interest" description="Disordered" evidence="1">
    <location>
        <begin position="333"/>
        <end position="366"/>
    </location>
</feature>
<keyword evidence="3" id="KW-1185">Reference proteome</keyword>
<dbReference type="RefSeq" id="XP_052948612.1">
    <property type="nucleotide sequence ID" value="XM_053088223.1"/>
</dbReference>
<feature type="compositionally biased region" description="Polar residues" evidence="1">
    <location>
        <begin position="45"/>
        <end position="57"/>
    </location>
</feature>
<feature type="compositionally biased region" description="Polar residues" evidence="1">
    <location>
        <begin position="1"/>
        <end position="12"/>
    </location>
</feature>
<dbReference type="AlphaFoldDB" id="A0AA38LWW7"/>
<evidence type="ECO:0000313" key="2">
    <source>
        <dbReference type="EMBL" id="KAI9638835.1"/>
    </source>
</evidence>